<evidence type="ECO:0000313" key="2">
    <source>
        <dbReference type="EMBL" id="AWB67635.1"/>
    </source>
</evidence>
<dbReference type="PANTHER" id="PTHR38032:SF1">
    <property type="entry name" value="RNA-BINDING PROTEIN KHPB N-TERMINAL DOMAIN-CONTAINING PROTEIN"/>
    <property type="match status" value="1"/>
</dbReference>
<dbReference type="InterPro" id="IPR046865">
    <property type="entry name" value="FapA_b_solenoid"/>
</dbReference>
<feature type="domain" description="Flagellar Assembly Protein A N-terminal region" evidence="1">
    <location>
        <begin position="84"/>
        <end position="262"/>
    </location>
</feature>
<dbReference type="Pfam" id="PF20250">
    <property type="entry name" value="FapA_N"/>
    <property type="match status" value="1"/>
</dbReference>
<evidence type="ECO:0000259" key="1">
    <source>
        <dbReference type="Pfam" id="PF20250"/>
    </source>
</evidence>
<evidence type="ECO:0000313" key="3">
    <source>
        <dbReference type="Proteomes" id="UP000244441"/>
    </source>
</evidence>
<dbReference type="InterPro" id="IPR046866">
    <property type="entry name" value="FapA_N"/>
</dbReference>
<dbReference type="Pfam" id="PF03961">
    <property type="entry name" value="FapA"/>
    <property type="match status" value="1"/>
</dbReference>
<keyword evidence="3" id="KW-1185">Reference proteome</keyword>
<dbReference type="EMBL" id="CP026604">
    <property type="protein sequence ID" value="AWB67635.1"/>
    <property type="molecule type" value="Genomic_DNA"/>
</dbReference>
<dbReference type="OrthoDB" id="5807941at2"/>
<gene>
    <name evidence="2" type="ORF">C2869_14850</name>
</gene>
<reference evidence="2 3" key="1">
    <citation type="submission" date="2018-01" db="EMBL/GenBank/DDBJ databases">
        <title>Genome sequence of a Cantenovulum-like bacteria.</title>
        <authorList>
            <person name="Tan W.R."/>
            <person name="Lau N.-S."/>
            <person name="Go F."/>
            <person name="Amirul A.-A.A."/>
        </authorList>
    </citation>
    <scope>NUCLEOTIDE SEQUENCE [LARGE SCALE GENOMIC DNA]</scope>
    <source>
        <strain evidence="2 3">CCB-QB4</strain>
    </source>
</reference>
<dbReference type="Proteomes" id="UP000244441">
    <property type="component" value="Chromosome"/>
</dbReference>
<dbReference type="KEGG" id="cate:C2869_14850"/>
<accession>A0A2S0VTV0</accession>
<proteinExistence type="predicted"/>
<sequence length="555" mass="60394">MTQLTYQIDDAGSKLWLVASFEAQATPIVLDTITNLFKESEFANFYYDEEKAKDAVALINEKVTKTSADKEFRHVIAEKRGAKIKIKLSADKMTASAEVICPFGGNALTAKQIIRCLSQVGVTMGIDQTAVKELATAIEEGEPGQTVVKELAKGKYPVKGEDSTFESLTKNARDRILVPQETGAAGKVDMRDLGELISVKQGAELMRRHPPTLGKPGFTVQGDTLQPEPGKEIAFEVGEGVKISDSDPNLLISEMAGLPYVLEQGMRVDNVLMLTGVNITTGHIDFEGGVVVNGDVAEGMRLKASGDVTITGFVENADIDVEGDLTVASGIVGRRTDEIEGDALPEFHCNVKAKGIVAAKYIQYVNVETQSEVHVSAQLMHSKVQAKKVRGGHDKNIGGKIVGGWFEVEQSVECATIGAAASTHTHISLFPHYRSLQTKLISVNKLVDEKQLVVADIKLAWKHLQKLPDDGSKAELLAKTKANYNEHNKLLKRLLHAQTKLNKQIEEGLAAAKVVTTQKMYANTKVKLGKMNCHTERDYDALTVKYSEGKLLKVG</sequence>
<dbReference type="PANTHER" id="PTHR38032">
    <property type="entry name" value="POLYMERASE-RELATED"/>
    <property type="match status" value="1"/>
</dbReference>
<organism evidence="2 3">
    <name type="scientific">Saccharobesus litoralis</name>
    <dbReference type="NCBI Taxonomy" id="2172099"/>
    <lineage>
        <taxon>Bacteria</taxon>
        <taxon>Pseudomonadati</taxon>
        <taxon>Pseudomonadota</taxon>
        <taxon>Gammaproteobacteria</taxon>
        <taxon>Alteromonadales</taxon>
        <taxon>Alteromonadaceae</taxon>
        <taxon>Saccharobesus</taxon>
    </lineage>
</organism>
<dbReference type="InterPro" id="IPR005646">
    <property type="entry name" value="FapA"/>
</dbReference>
<name>A0A2S0VTV0_9ALTE</name>
<dbReference type="RefSeq" id="WP_108603686.1">
    <property type="nucleotide sequence ID" value="NZ_CP026604.1"/>
</dbReference>
<dbReference type="AlphaFoldDB" id="A0A2S0VTV0"/>
<protein>
    <recommendedName>
        <fullName evidence="1">Flagellar Assembly Protein A N-terminal region domain-containing protein</fullName>
    </recommendedName>
</protein>